<accession>A0ABU8EIT7</accession>
<evidence type="ECO:0000313" key="2">
    <source>
        <dbReference type="EMBL" id="MEI4462841.1"/>
    </source>
</evidence>
<proteinExistence type="predicted"/>
<keyword evidence="1" id="KW-0812">Transmembrane</keyword>
<name>A0ABU8EIT7_9BACL</name>
<dbReference type="Proteomes" id="UP001387110">
    <property type="component" value="Unassembled WGS sequence"/>
</dbReference>
<keyword evidence="1" id="KW-0472">Membrane</keyword>
<reference evidence="2 3" key="1">
    <citation type="submission" date="2023-12" db="EMBL/GenBank/DDBJ databases">
        <authorList>
            <person name="Easwaran N."/>
            <person name="Lazarus H.P.S."/>
        </authorList>
    </citation>
    <scope>NUCLEOTIDE SEQUENCE [LARGE SCALE GENOMIC DNA]</scope>
    <source>
        <strain evidence="2 3">VIT-2023</strain>
    </source>
</reference>
<keyword evidence="1" id="KW-1133">Transmembrane helix</keyword>
<gene>
    <name evidence="2" type="ORF">SZL87_10425</name>
</gene>
<feature type="transmembrane region" description="Helical" evidence="1">
    <location>
        <begin position="44"/>
        <end position="62"/>
    </location>
</feature>
<comment type="caution">
    <text evidence="2">The sequence shown here is derived from an EMBL/GenBank/DDBJ whole genome shotgun (WGS) entry which is preliminary data.</text>
</comment>
<evidence type="ECO:0008006" key="4">
    <source>
        <dbReference type="Google" id="ProtNLM"/>
    </source>
</evidence>
<dbReference type="EMBL" id="JBAWKY010000002">
    <property type="protein sequence ID" value="MEI4462841.1"/>
    <property type="molecule type" value="Genomic_DNA"/>
</dbReference>
<keyword evidence="3" id="KW-1185">Reference proteome</keyword>
<evidence type="ECO:0000256" key="1">
    <source>
        <dbReference type="SAM" id="Phobius"/>
    </source>
</evidence>
<sequence length="72" mass="8230">MVHCTNCQYTFKTKEVLTVGFSKHGKACPNCGVKQYISKDSQHYLSLGYVSLLFVLILPFVIKLSDKEETIW</sequence>
<evidence type="ECO:0000313" key="3">
    <source>
        <dbReference type="Proteomes" id="UP001387110"/>
    </source>
</evidence>
<dbReference type="RefSeq" id="WP_023467992.1">
    <property type="nucleotide sequence ID" value="NZ_JBAWKY010000002.1"/>
</dbReference>
<organism evidence="2 3">
    <name type="scientific">Exiguobacterium indicum</name>
    <dbReference type="NCBI Taxonomy" id="296995"/>
    <lineage>
        <taxon>Bacteria</taxon>
        <taxon>Bacillati</taxon>
        <taxon>Bacillota</taxon>
        <taxon>Bacilli</taxon>
        <taxon>Bacillales</taxon>
        <taxon>Bacillales Family XII. Incertae Sedis</taxon>
        <taxon>Exiguobacterium</taxon>
    </lineage>
</organism>
<protein>
    <recommendedName>
        <fullName evidence="4">CXXC-20-CXXC protein</fullName>
    </recommendedName>
</protein>